<evidence type="ECO:0000313" key="4">
    <source>
        <dbReference type="Proteomes" id="UP000002668"/>
    </source>
</evidence>
<evidence type="ECO:0000313" key="3">
    <source>
        <dbReference type="EMBL" id="CBX90883.1"/>
    </source>
</evidence>
<name>E4ZHQ0_LEPMJ</name>
<dbReference type="HOGENOM" id="CLU_481522_0_0_1"/>
<keyword evidence="4" id="KW-1185">Reference proteome</keyword>
<feature type="region of interest" description="Disordered" evidence="1">
    <location>
        <begin position="479"/>
        <end position="566"/>
    </location>
</feature>
<feature type="compositionally biased region" description="Low complexity" evidence="1">
    <location>
        <begin position="249"/>
        <end position="264"/>
    </location>
</feature>
<feature type="compositionally biased region" description="Basic and acidic residues" evidence="1">
    <location>
        <begin position="370"/>
        <end position="386"/>
    </location>
</feature>
<feature type="chain" id="PRO_5003194201" evidence="2">
    <location>
        <begin position="18"/>
        <end position="566"/>
    </location>
</feature>
<dbReference type="InParanoid" id="E4ZHQ0"/>
<evidence type="ECO:0000256" key="1">
    <source>
        <dbReference type="SAM" id="MobiDB-lite"/>
    </source>
</evidence>
<organism evidence="4">
    <name type="scientific">Leptosphaeria maculans (strain JN3 / isolate v23.1.3 / race Av1-4-5-6-7-8)</name>
    <name type="common">Blackleg fungus</name>
    <name type="synonym">Phoma lingam</name>
    <dbReference type="NCBI Taxonomy" id="985895"/>
    <lineage>
        <taxon>Eukaryota</taxon>
        <taxon>Fungi</taxon>
        <taxon>Dikarya</taxon>
        <taxon>Ascomycota</taxon>
        <taxon>Pezizomycotina</taxon>
        <taxon>Dothideomycetes</taxon>
        <taxon>Pleosporomycetidae</taxon>
        <taxon>Pleosporales</taxon>
        <taxon>Pleosporineae</taxon>
        <taxon>Leptosphaeriaceae</taxon>
        <taxon>Plenodomus</taxon>
        <taxon>Plenodomus lingam/Leptosphaeria maculans species complex</taxon>
    </lineage>
</organism>
<feature type="compositionally biased region" description="Low complexity" evidence="1">
    <location>
        <begin position="282"/>
        <end position="291"/>
    </location>
</feature>
<proteinExistence type="predicted"/>
<feature type="region of interest" description="Disordered" evidence="1">
    <location>
        <begin position="138"/>
        <end position="423"/>
    </location>
</feature>
<dbReference type="GeneID" id="13285223"/>
<feature type="compositionally biased region" description="Basic and acidic residues" evidence="1">
    <location>
        <begin position="498"/>
        <end position="545"/>
    </location>
</feature>
<accession>E4ZHQ0</accession>
<reference evidence="4" key="1">
    <citation type="journal article" date="2011" name="Nat. Commun.">
        <title>Effector diversification within compartments of the Leptosphaeria maculans genome affected by Repeat-Induced Point mutations.</title>
        <authorList>
            <person name="Rouxel T."/>
            <person name="Grandaubert J."/>
            <person name="Hane J.K."/>
            <person name="Hoede C."/>
            <person name="van de Wouw A.P."/>
            <person name="Couloux A."/>
            <person name="Dominguez V."/>
            <person name="Anthouard V."/>
            <person name="Bally P."/>
            <person name="Bourras S."/>
            <person name="Cozijnsen A.J."/>
            <person name="Ciuffetti L.M."/>
            <person name="Degrave A."/>
            <person name="Dilmaghani A."/>
            <person name="Duret L."/>
            <person name="Fudal I."/>
            <person name="Goodwin S.B."/>
            <person name="Gout L."/>
            <person name="Glaser N."/>
            <person name="Linglin J."/>
            <person name="Kema G.H.J."/>
            <person name="Lapalu N."/>
            <person name="Lawrence C.B."/>
            <person name="May K."/>
            <person name="Meyer M."/>
            <person name="Ollivier B."/>
            <person name="Poulain J."/>
            <person name="Schoch C.L."/>
            <person name="Simon A."/>
            <person name="Spatafora J.W."/>
            <person name="Stachowiak A."/>
            <person name="Turgeon B.G."/>
            <person name="Tyler B.M."/>
            <person name="Vincent D."/>
            <person name="Weissenbach J."/>
            <person name="Amselem J."/>
            <person name="Quesneville H."/>
            <person name="Oliver R.P."/>
            <person name="Wincker P."/>
            <person name="Balesdent M.-H."/>
            <person name="Howlett B.J."/>
        </authorList>
    </citation>
    <scope>NUCLEOTIDE SEQUENCE [LARGE SCALE GENOMIC DNA]</scope>
    <source>
        <strain evidence="4">JN3 / isolate v23.1.3 / race Av1-4-5-6-7-8</strain>
    </source>
</reference>
<feature type="signal peptide" evidence="2">
    <location>
        <begin position="1"/>
        <end position="17"/>
    </location>
</feature>
<gene>
    <name evidence="3" type="ORF">LEMA_P059170.1</name>
</gene>
<feature type="compositionally biased region" description="Polar residues" evidence="1">
    <location>
        <begin position="233"/>
        <end position="248"/>
    </location>
</feature>
<dbReference type="OrthoDB" id="3801341at2759"/>
<dbReference type="EMBL" id="FP929065">
    <property type="protein sequence ID" value="CBX90883.1"/>
    <property type="molecule type" value="Genomic_DNA"/>
</dbReference>
<feature type="compositionally biased region" description="Basic and acidic residues" evidence="1">
    <location>
        <begin position="557"/>
        <end position="566"/>
    </location>
</feature>
<dbReference type="Proteomes" id="UP000002668">
    <property type="component" value="Genome"/>
</dbReference>
<feature type="compositionally biased region" description="Basic and acidic residues" evidence="1">
    <location>
        <begin position="317"/>
        <end position="327"/>
    </location>
</feature>
<keyword evidence="2" id="KW-0732">Signal</keyword>
<feature type="compositionally biased region" description="Polar residues" evidence="1">
    <location>
        <begin position="353"/>
        <end position="363"/>
    </location>
</feature>
<feature type="compositionally biased region" description="Basic and acidic residues" evidence="1">
    <location>
        <begin position="162"/>
        <end position="175"/>
    </location>
</feature>
<dbReference type="VEuPathDB" id="FungiDB:LEMA_P059170.1"/>
<feature type="compositionally biased region" description="Pro residues" evidence="1">
    <location>
        <begin position="265"/>
        <end position="276"/>
    </location>
</feature>
<dbReference type="AlphaFoldDB" id="E4ZHQ0"/>
<sequence>MLLTTGVIAGLVALGAASPAPTPDDNHGRWSISCSGANKCGYVQSGHGKTHGEDPVATLEGRSTDEPIEPPCQDCSSDGFKSSLCSSCKGLKNEVGVAIYGCYLPFTMDKMCVSTPGFDPEIHNTTGVAVSLLRRGDVRPQYGPEEPSPMPSGPEHEVDEPAYERPPHSSGDHSKGPPKQPSENPYVAPGTVAPVYTPPKPTHAVGKPPGGVHHGEGKSAGPPGASNLAYMKPSQTNSKPSHHPQSPAHSLPSYGPGSSSHGPPAHGPPSHGPPGYGPEKPTPVVVTNPVVYDKPTPVYEKPSNRLLSPVYGPPADQHPHRAYDKPSRGPHGTTSAYATPTAAIEKPSYGPNKPSSSLSQSTPLYAKPAGDFEKPSDKEHTRKLEEQYSSPVKPSGGRPTGIKAQHGMPVHGQPASKDAVSKKPIPYIEIDESECIDCLEGDACYDECDWMFNCGQKKKCFHNGARDIFEICYEKGQECSDDKNVGYGKPKAQSKSHGKPEDQSKSHNKPEAQSKSHNKPEAQSKSHGKPESQNKSYEKPKDQDKSYVQPATAPAHEATEKEGGHE</sequence>
<dbReference type="STRING" id="985895.E4ZHQ0"/>
<evidence type="ECO:0000256" key="2">
    <source>
        <dbReference type="SAM" id="SignalP"/>
    </source>
</evidence>
<protein>
    <submittedName>
        <fullName evidence="3">Predicted protein</fullName>
    </submittedName>
</protein>